<keyword evidence="1" id="KW-0472">Membrane</keyword>
<dbReference type="OrthoDB" id="446723at2759"/>
<feature type="transmembrane region" description="Helical" evidence="1">
    <location>
        <begin position="6"/>
        <end position="30"/>
    </location>
</feature>
<dbReference type="Pfam" id="PF12697">
    <property type="entry name" value="Abhydrolase_6"/>
    <property type="match status" value="1"/>
</dbReference>
<dbReference type="Proteomes" id="UP000799428">
    <property type="component" value="Unassembled WGS sequence"/>
</dbReference>
<gene>
    <name evidence="3" type="ORF">K504DRAFT_380183</name>
</gene>
<reference evidence="3" key="1">
    <citation type="journal article" date="2020" name="Stud. Mycol.">
        <title>101 Dothideomycetes genomes: a test case for predicting lifestyles and emergence of pathogens.</title>
        <authorList>
            <person name="Haridas S."/>
            <person name="Albert R."/>
            <person name="Binder M."/>
            <person name="Bloem J."/>
            <person name="Labutti K."/>
            <person name="Salamov A."/>
            <person name="Andreopoulos B."/>
            <person name="Baker S."/>
            <person name="Barry K."/>
            <person name="Bills G."/>
            <person name="Bluhm B."/>
            <person name="Cannon C."/>
            <person name="Castanera R."/>
            <person name="Culley D."/>
            <person name="Daum C."/>
            <person name="Ezra D."/>
            <person name="Gonzalez J."/>
            <person name="Henrissat B."/>
            <person name="Kuo A."/>
            <person name="Liang C."/>
            <person name="Lipzen A."/>
            <person name="Lutzoni F."/>
            <person name="Magnuson J."/>
            <person name="Mondo S."/>
            <person name="Nolan M."/>
            <person name="Ohm R."/>
            <person name="Pangilinan J."/>
            <person name="Park H.-J."/>
            <person name="Ramirez L."/>
            <person name="Alfaro M."/>
            <person name="Sun H."/>
            <person name="Tritt A."/>
            <person name="Yoshinaga Y."/>
            <person name="Zwiers L.-H."/>
            <person name="Turgeon B."/>
            <person name="Goodwin S."/>
            <person name="Spatafora J."/>
            <person name="Crous P."/>
            <person name="Grigoriev I."/>
        </authorList>
    </citation>
    <scope>NUCLEOTIDE SEQUENCE</scope>
    <source>
        <strain evidence="3">CBS 279.74</strain>
    </source>
</reference>
<feature type="domain" description="AB hydrolase-1" evidence="2">
    <location>
        <begin position="141"/>
        <end position="296"/>
    </location>
</feature>
<evidence type="ECO:0000313" key="3">
    <source>
        <dbReference type="EMBL" id="KAF2708592.1"/>
    </source>
</evidence>
<protein>
    <submittedName>
        <fullName evidence="3">Alpha/beta-hydrolase</fullName>
    </submittedName>
</protein>
<keyword evidence="1" id="KW-0812">Transmembrane</keyword>
<keyword evidence="1" id="KW-1133">Transmembrane helix</keyword>
<dbReference type="InterPro" id="IPR029058">
    <property type="entry name" value="AB_hydrolase_fold"/>
</dbReference>
<dbReference type="PANTHER" id="PTHR12277">
    <property type="entry name" value="ALPHA/BETA HYDROLASE DOMAIN-CONTAINING PROTEIN"/>
    <property type="match status" value="1"/>
</dbReference>
<dbReference type="InterPro" id="IPR000073">
    <property type="entry name" value="AB_hydrolase_1"/>
</dbReference>
<keyword evidence="4" id="KW-1185">Reference proteome</keyword>
<dbReference type="EMBL" id="MU005771">
    <property type="protein sequence ID" value="KAF2708592.1"/>
    <property type="molecule type" value="Genomic_DNA"/>
</dbReference>
<dbReference type="PANTHER" id="PTHR12277:SF81">
    <property type="entry name" value="PROTEIN ABHD13"/>
    <property type="match status" value="1"/>
</dbReference>
<evidence type="ECO:0000313" key="4">
    <source>
        <dbReference type="Proteomes" id="UP000799428"/>
    </source>
</evidence>
<accession>A0A6G1K7Z8</accession>
<evidence type="ECO:0000259" key="2">
    <source>
        <dbReference type="Pfam" id="PF12697"/>
    </source>
</evidence>
<keyword evidence="3" id="KW-0378">Hydrolase</keyword>
<organism evidence="3 4">
    <name type="scientific">Pleomassaria siparia CBS 279.74</name>
    <dbReference type="NCBI Taxonomy" id="1314801"/>
    <lineage>
        <taxon>Eukaryota</taxon>
        <taxon>Fungi</taxon>
        <taxon>Dikarya</taxon>
        <taxon>Ascomycota</taxon>
        <taxon>Pezizomycotina</taxon>
        <taxon>Dothideomycetes</taxon>
        <taxon>Pleosporomycetidae</taxon>
        <taxon>Pleosporales</taxon>
        <taxon>Pleomassariaceae</taxon>
        <taxon>Pleomassaria</taxon>
    </lineage>
</organism>
<sequence length="362" mass="40397">MSLYTAIVIPLAFVSGIWIPITLLCCSPWVQKQMLYLHWVTLWPGKWLTEPERAGFLKNQTASFRIPTKDGERLFAWLMAPLGLYSKHADEFIGEPSSVDADIEQRVAFDLLRNDTDARLVVYFHGNTGTIAQGRRTEEYRMYSSGASDKMFVLAFDYRGFGQSTGTPSESGLLNDAEAVIDWALTVACVSPDRIVLLGHSLGTAVATGIAHRYMNLDHAVQFSGLILCAAFTNTANAFSSYSIANLLPLLAPVRMIPSLQTWFGHQMCDTWETSSRLTDMARRSNKFQLMLVHAEDDMTMPWNHTEELFKSTLKAAMEGALTDDEALDKVRVIDLGESGRQETWCSGRTRISKLIAKHGGK</sequence>
<dbReference type="SUPFAM" id="SSF53474">
    <property type="entry name" value="alpha/beta-Hydrolases"/>
    <property type="match status" value="1"/>
</dbReference>
<proteinExistence type="predicted"/>
<dbReference type="GO" id="GO:0016787">
    <property type="term" value="F:hydrolase activity"/>
    <property type="evidence" value="ECO:0007669"/>
    <property type="project" value="UniProtKB-KW"/>
</dbReference>
<dbReference type="Gene3D" id="3.40.50.1820">
    <property type="entry name" value="alpha/beta hydrolase"/>
    <property type="match status" value="1"/>
</dbReference>
<evidence type="ECO:0000256" key="1">
    <source>
        <dbReference type="SAM" id="Phobius"/>
    </source>
</evidence>
<dbReference type="AlphaFoldDB" id="A0A6G1K7Z8"/>
<name>A0A6G1K7Z8_9PLEO</name>